<keyword evidence="3" id="KW-1185">Reference proteome</keyword>
<evidence type="ECO:0000313" key="2">
    <source>
        <dbReference type="EMBL" id="GAA2344953.1"/>
    </source>
</evidence>
<sequence length="333" mass="36482">MSTDRLNKPIHLEATLHAVLEVLAGAGTDTAAAHAGLDPADLDAAIAVYQQAGQHALAQQAGPPAWRQLYVQFTDWDKAERTAADHIAPVLDLAQQDELITGWWFIRKHPCWRMRLLPAPGTQLPPTLADTLDELTADGRVHRWWPGIYEPEAAAFGGDISMTIAHTLFHADSRAILAPAHGELGRRELSLLLCATLMRAAGLEWFEQGDVWHRVTRERPLPPDVPAAKVHAMAGSVRQLLLADTSPTGPMLQSDRTLRPAADWVHAFRHAGTALGTAARAGTLDRGLREVISYHVIFHWNRIGLPSRTQSILAHAARTAILHPIDSVERPTP</sequence>
<evidence type="ECO:0000313" key="3">
    <source>
        <dbReference type="Proteomes" id="UP001500253"/>
    </source>
</evidence>
<reference evidence="2 3" key="1">
    <citation type="journal article" date="2019" name="Int. J. Syst. Evol. Microbiol.">
        <title>The Global Catalogue of Microorganisms (GCM) 10K type strain sequencing project: providing services to taxonomists for standard genome sequencing and annotation.</title>
        <authorList>
            <consortium name="The Broad Institute Genomics Platform"/>
            <consortium name="The Broad Institute Genome Sequencing Center for Infectious Disease"/>
            <person name="Wu L."/>
            <person name="Ma J."/>
        </authorList>
    </citation>
    <scope>NUCLEOTIDE SEQUENCE [LARGE SCALE GENOMIC DNA]</scope>
    <source>
        <strain evidence="2 3">JCM 4316</strain>
    </source>
</reference>
<dbReference type="Proteomes" id="UP001500253">
    <property type="component" value="Unassembled WGS sequence"/>
</dbReference>
<dbReference type="NCBIfam" id="TIGR03891">
    <property type="entry name" value="thiopep_ocin"/>
    <property type="match status" value="1"/>
</dbReference>
<name>A0ABN3G5Y2_9ACTN</name>
<feature type="domain" description="Thiopeptide-type bacteriocin biosynthesis" evidence="1">
    <location>
        <begin position="66"/>
        <end position="320"/>
    </location>
</feature>
<dbReference type="Pfam" id="PF14028">
    <property type="entry name" value="Lant_dehydr_C"/>
    <property type="match status" value="1"/>
</dbReference>
<dbReference type="RefSeq" id="WP_346175257.1">
    <property type="nucleotide sequence ID" value="NZ_BAAASD010000012.1"/>
</dbReference>
<evidence type="ECO:0000259" key="1">
    <source>
        <dbReference type="Pfam" id="PF14028"/>
    </source>
</evidence>
<comment type="caution">
    <text evidence="2">The sequence shown here is derived from an EMBL/GenBank/DDBJ whole genome shotgun (WGS) entry which is preliminary data.</text>
</comment>
<gene>
    <name evidence="2" type="ORF">GCM10010246_33470</name>
</gene>
<dbReference type="InterPro" id="IPR023809">
    <property type="entry name" value="Thiopep_bacteriocin_synth_dom"/>
</dbReference>
<organism evidence="2 3">
    <name type="scientific">Streptomyces cuspidosporus</name>
    <dbReference type="NCBI Taxonomy" id="66882"/>
    <lineage>
        <taxon>Bacteria</taxon>
        <taxon>Bacillati</taxon>
        <taxon>Actinomycetota</taxon>
        <taxon>Actinomycetes</taxon>
        <taxon>Kitasatosporales</taxon>
        <taxon>Streptomycetaceae</taxon>
        <taxon>Streptomyces</taxon>
    </lineage>
</organism>
<accession>A0ABN3G5Y2</accession>
<dbReference type="EMBL" id="BAAASD010000012">
    <property type="protein sequence ID" value="GAA2344953.1"/>
    <property type="molecule type" value="Genomic_DNA"/>
</dbReference>
<protein>
    <recommendedName>
        <fullName evidence="1">Thiopeptide-type bacteriocin biosynthesis domain-containing protein</fullName>
    </recommendedName>
</protein>
<proteinExistence type="predicted"/>